<reference evidence="2" key="1">
    <citation type="journal article" date="2019" name="Int. J. Syst. Evol. Microbiol.">
        <title>The Global Catalogue of Microorganisms (GCM) 10K type strain sequencing project: providing services to taxonomists for standard genome sequencing and annotation.</title>
        <authorList>
            <consortium name="The Broad Institute Genomics Platform"/>
            <consortium name="The Broad Institute Genome Sequencing Center for Infectious Disease"/>
            <person name="Wu L."/>
            <person name="Ma J."/>
        </authorList>
    </citation>
    <scope>NUCLEOTIDE SEQUENCE [LARGE SCALE GENOMIC DNA]</scope>
    <source>
        <strain evidence="2">CCUG 62221</strain>
    </source>
</reference>
<dbReference type="EMBL" id="JBHTMV010000003">
    <property type="protein sequence ID" value="MFD1293409.1"/>
    <property type="molecule type" value="Genomic_DNA"/>
</dbReference>
<sequence>MEQQRFKKRKLPNKKRLIILLVLLLVITYLWLNSDTIITSLFEVKE</sequence>
<dbReference type="RefSeq" id="WP_386808609.1">
    <property type="nucleotide sequence ID" value="NZ_JBHTMV010000003.1"/>
</dbReference>
<proteinExistence type="predicted"/>
<gene>
    <name evidence="1" type="ORF">ACFQ5N_06130</name>
</gene>
<organism evidence="1 2">
    <name type="scientific">Lutibacter holmesii</name>
    <dbReference type="NCBI Taxonomy" id="1137985"/>
    <lineage>
        <taxon>Bacteria</taxon>
        <taxon>Pseudomonadati</taxon>
        <taxon>Bacteroidota</taxon>
        <taxon>Flavobacteriia</taxon>
        <taxon>Flavobacteriales</taxon>
        <taxon>Flavobacteriaceae</taxon>
        <taxon>Lutibacter</taxon>
    </lineage>
</organism>
<evidence type="ECO:0000313" key="1">
    <source>
        <dbReference type="EMBL" id="MFD1293409.1"/>
    </source>
</evidence>
<accession>A0ABW3WMD4</accession>
<protein>
    <submittedName>
        <fullName evidence="1">Uncharacterized protein</fullName>
    </submittedName>
</protein>
<comment type="caution">
    <text evidence="1">The sequence shown here is derived from an EMBL/GenBank/DDBJ whole genome shotgun (WGS) entry which is preliminary data.</text>
</comment>
<evidence type="ECO:0000313" key="2">
    <source>
        <dbReference type="Proteomes" id="UP001597241"/>
    </source>
</evidence>
<keyword evidence="2" id="KW-1185">Reference proteome</keyword>
<dbReference type="Proteomes" id="UP001597241">
    <property type="component" value="Unassembled WGS sequence"/>
</dbReference>
<name>A0ABW3WMD4_9FLAO</name>